<dbReference type="GO" id="GO:0010945">
    <property type="term" value="F:coenzyme A diphosphatase activity"/>
    <property type="evidence" value="ECO:0007669"/>
    <property type="project" value="InterPro"/>
</dbReference>
<dbReference type="STRING" id="1314777.A0A164THG6"/>
<dbReference type="SUPFAM" id="SSF55811">
    <property type="entry name" value="Nudix"/>
    <property type="match status" value="1"/>
</dbReference>
<proteinExistence type="predicted"/>
<dbReference type="InterPro" id="IPR000086">
    <property type="entry name" value="NUDIX_hydrolase_dom"/>
</dbReference>
<evidence type="ECO:0000313" key="3">
    <source>
        <dbReference type="Proteomes" id="UP000076722"/>
    </source>
</evidence>
<accession>A0A164THG6</accession>
<keyword evidence="3" id="KW-1185">Reference proteome</keyword>
<dbReference type="Gene3D" id="3.90.79.10">
    <property type="entry name" value="Nucleoside Triphosphate Pyrophosphohydrolase"/>
    <property type="match status" value="1"/>
</dbReference>
<dbReference type="GO" id="GO:0015938">
    <property type="term" value="P:coenzyme A catabolic process"/>
    <property type="evidence" value="ECO:0007669"/>
    <property type="project" value="TreeGrafter"/>
</dbReference>
<evidence type="ECO:0000313" key="2">
    <source>
        <dbReference type="EMBL" id="KZS92368.1"/>
    </source>
</evidence>
<dbReference type="CDD" id="cd03426">
    <property type="entry name" value="NUDIX_CoAse_Nudt7"/>
    <property type="match status" value="1"/>
</dbReference>
<reference evidence="2 3" key="1">
    <citation type="journal article" date="2016" name="Mol. Biol. Evol.">
        <title>Comparative Genomics of Early-Diverging Mushroom-Forming Fungi Provides Insights into the Origins of Lignocellulose Decay Capabilities.</title>
        <authorList>
            <person name="Nagy L.G."/>
            <person name="Riley R."/>
            <person name="Tritt A."/>
            <person name="Adam C."/>
            <person name="Daum C."/>
            <person name="Floudas D."/>
            <person name="Sun H."/>
            <person name="Yadav J.S."/>
            <person name="Pangilinan J."/>
            <person name="Larsson K.H."/>
            <person name="Matsuura K."/>
            <person name="Barry K."/>
            <person name="Labutti K."/>
            <person name="Kuo R."/>
            <person name="Ohm R.A."/>
            <person name="Bhattacharya S.S."/>
            <person name="Shirouzu T."/>
            <person name="Yoshinaga Y."/>
            <person name="Martin F.M."/>
            <person name="Grigoriev I.V."/>
            <person name="Hibbett D.S."/>
        </authorList>
    </citation>
    <scope>NUCLEOTIDE SEQUENCE [LARGE SCALE GENOMIC DNA]</scope>
    <source>
        <strain evidence="2 3">HHB9708</strain>
    </source>
</reference>
<sequence>MTTASSNLPQVVFDSFSERSIQCIERLHAHEPETFDFDLSQYPPNKTAAVLILLFERDSELQVLLTTRSKSLRSHPGQTALPGGKVDDTDESLEHTALREAFEEVALPLNSPHVHTISRLRPFLSLYKLLVTPIVAVLTDPGLLEHLVPQESEVDCIFSHPLYALLDPSIMSQSSQPLAELGGPDWPYETEFHASINTSDSKWLHETLYRMHRFRSTNTPIKGLTSDILLLAAQIAYGRGPTFERWAPGQLIPSDAIRASLHEWTKKGDATLDEAQYAKLNVKELKEA</sequence>
<dbReference type="PROSITE" id="PS51462">
    <property type="entry name" value="NUDIX"/>
    <property type="match status" value="1"/>
</dbReference>
<dbReference type="InterPro" id="IPR045121">
    <property type="entry name" value="CoAse"/>
</dbReference>
<dbReference type="InterPro" id="IPR015797">
    <property type="entry name" value="NUDIX_hydrolase-like_dom_sf"/>
</dbReference>
<dbReference type="AlphaFoldDB" id="A0A164THG6"/>
<gene>
    <name evidence="2" type="ORF">SISNIDRAFT_486409</name>
</gene>
<dbReference type="PANTHER" id="PTHR12992">
    <property type="entry name" value="NUDIX HYDROLASE"/>
    <property type="match status" value="1"/>
</dbReference>
<feature type="domain" description="Nudix hydrolase" evidence="1">
    <location>
        <begin position="45"/>
        <end position="184"/>
    </location>
</feature>
<evidence type="ECO:0000259" key="1">
    <source>
        <dbReference type="PROSITE" id="PS51462"/>
    </source>
</evidence>
<name>A0A164THG6_9AGAM</name>
<organism evidence="2 3">
    <name type="scientific">Sistotremastrum niveocremeum HHB9708</name>
    <dbReference type="NCBI Taxonomy" id="1314777"/>
    <lineage>
        <taxon>Eukaryota</taxon>
        <taxon>Fungi</taxon>
        <taxon>Dikarya</taxon>
        <taxon>Basidiomycota</taxon>
        <taxon>Agaricomycotina</taxon>
        <taxon>Agaricomycetes</taxon>
        <taxon>Sistotremastrales</taxon>
        <taxon>Sistotremastraceae</taxon>
        <taxon>Sertulicium</taxon>
        <taxon>Sertulicium niveocremeum</taxon>
    </lineage>
</organism>
<dbReference type="EMBL" id="KV419410">
    <property type="protein sequence ID" value="KZS92368.1"/>
    <property type="molecule type" value="Genomic_DNA"/>
</dbReference>
<dbReference type="OrthoDB" id="10260614at2759"/>
<dbReference type="PANTHER" id="PTHR12992:SF45">
    <property type="entry name" value="NUDIX HYDROLASE DOMAIN-CONTAINING PROTEIN"/>
    <property type="match status" value="1"/>
</dbReference>
<dbReference type="Proteomes" id="UP000076722">
    <property type="component" value="Unassembled WGS sequence"/>
</dbReference>
<dbReference type="Pfam" id="PF00293">
    <property type="entry name" value="NUDIX"/>
    <property type="match status" value="1"/>
</dbReference>
<protein>
    <recommendedName>
        <fullName evidence="1">Nudix hydrolase domain-containing protein</fullName>
    </recommendedName>
</protein>